<feature type="transmembrane region" description="Helical" evidence="6">
    <location>
        <begin position="370"/>
        <end position="388"/>
    </location>
</feature>
<keyword evidence="4 6" id="KW-1133">Transmembrane helix</keyword>
<proteinExistence type="predicted"/>
<accession>A0A9D2LE04</accession>
<sequence length="404" mass="42782">MKRTSAFVLILFGTVGGGVSHWFVVWLLAAAYGAADLGHYSVLLAGATPIFIFLGLGLKDAYVSLSDAPSWRYFFLWRSGGMTIGLLLLTVYCLAAAPYWGIFAGMAVMKVADGFLDISLGRLQRLSKFNTLGALSSAHAVVSIIVISIAAWLSAPVGVLVGATGVVSLVITVPALVLSRTPSPVPASRTVQWRRVLNAALPLTASTGLMSLLASIPIWFLEAYSEPSEVGRFAAAAYLIVAANLMGASVQTILITTYRNRLETTGRHSLMRAMNVHTGLLALAGVPAVAIIVLAGDPFLRLVYGEEFGASSLELFAFGTAALLCTLGYVNAATMLVLNWYRGQLVVTVASLVGAVIPLLAMAALGTQHWVLAGTFSMVGAYLVRYTLSRLLLNARKADSHVTD</sequence>
<evidence type="ECO:0000256" key="5">
    <source>
        <dbReference type="ARBA" id="ARBA00023136"/>
    </source>
</evidence>
<protein>
    <recommendedName>
        <fullName evidence="9">Polysaccharide biosynthesis protein</fullName>
    </recommendedName>
</protein>
<organism evidence="7 8">
    <name type="scientific">Candidatus Brachybacterium merdavium</name>
    <dbReference type="NCBI Taxonomy" id="2838513"/>
    <lineage>
        <taxon>Bacteria</taxon>
        <taxon>Bacillati</taxon>
        <taxon>Actinomycetota</taxon>
        <taxon>Actinomycetes</taxon>
        <taxon>Micrococcales</taxon>
        <taxon>Dermabacteraceae</taxon>
        <taxon>Brachybacterium</taxon>
    </lineage>
</organism>
<dbReference type="Proteomes" id="UP000823823">
    <property type="component" value="Unassembled WGS sequence"/>
</dbReference>
<evidence type="ECO:0000313" key="8">
    <source>
        <dbReference type="Proteomes" id="UP000823823"/>
    </source>
</evidence>
<dbReference type="PANTHER" id="PTHR30250:SF11">
    <property type="entry name" value="O-ANTIGEN TRANSPORTER-RELATED"/>
    <property type="match status" value="1"/>
</dbReference>
<feature type="transmembrane region" description="Helical" evidence="6">
    <location>
        <begin position="199"/>
        <end position="221"/>
    </location>
</feature>
<reference evidence="7" key="2">
    <citation type="submission" date="2021-04" db="EMBL/GenBank/DDBJ databases">
        <authorList>
            <person name="Gilroy R."/>
        </authorList>
    </citation>
    <scope>NUCLEOTIDE SEQUENCE</scope>
    <source>
        <strain evidence="7">ChiHjej13B12-24818</strain>
    </source>
</reference>
<evidence type="ECO:0000256" key="4">
    <source>
        <dbReference type="ARBA" id="ARBA00022989"/>
    </source>
</evidence>
<feature type="transmembrane region" description="Helical" evidence="6">
    <location>
        <begin position="276"/>
        <end position="295"/>
    </location>
</feature>
<feature type="transmembrane region" description="Helical" evidence="6">
    <location>
        <begin position="315"/>
        <end position="338"/>
    </location>
</feature>
<feature type="transmembrane region" description="Helical" evidence="6">
    <location>
        <begin position="233"/>
        <end position="255"/>
    </location>
</feature>
<comment type="subcellular location">
    <subcellularLocation>
        <location evidence="1">Cell membrane</location>
        <topology evidence="1">Multi-pass membrane protein</topology>
    </subcellularLocation>
</comment>
<dbReference type="EMBL" id="DWZH01000073">
    <property type="protein sequence ID" value="HJB10785.1"/>
    <property type="molecule type" value="Genomic_DNA"/>
</dbReference>
<dbReference type="GO" id="GO:0005886">
    <property type="term" value="C:plasma membrane"/>
    <property type="evidence" value="ECO:0007669"/>
    <property type="project" value="UniProtKB-SubCell"/>
</dbReference>
<feature type="transmembrane region" description="Helical" evidence="6">
    <location>
        <begin position="345"/>
        <end position="364"/>
    </location>
</feature>
<evidence type="ECO:0000256" key="3">
    <source>
        <dbReference type="ARBA" id="ARBA00022692"/>
    </source>
</evidence>
<feature type="transmembrane region" description="Helical" evidence="6">
    <location>
        <begin position="7"/>
        <end position="32"/>
    </location>
</feature>
<evidence type="ECO:0000313" key="7">
    <source>
        <dbReference type="EMBL" id="HJB10785.1"/>
    </source>
</evidence>
<evidence type="ECO:0000256" key="6">
    <source>
        <dbReference type="SAM" id="Phobius"/>
    </source>
</evidence>
<reference evidence="7" key="1">
    <citation type="journal article" date="2021" name="PeerJ">
        <title>Extensive microbial diversity within the chicken gut microbiome revealed by metagenomics and culture.</title>
        <authorList>
            <person name="Gilroy R."/>
            <person name="Ravi A."/>
            <person name="Getino M."/>
            <person name="Pursley I."/>
            <person name="Horton D.L."/>
            <person name="Alikhan N.F."/>
            <person name="Baker D."/>
            <person name="Gharbi K."/>
            <person name="Hall N."/>
            <person name="Watson M."/>
            <person name="Adriaenssens E.M."/>
            <person name="Foster-Nyarko E."/>
            <person name="Jarju S."/>
            <person name="Secka A."/>
            <person name="Antonio M."/>
            <person name="Oren A."/>
            <person name="Chaudhuri R.R."/>
            <person name="La Ragione R."/>
            <person name="Hildebrand F."/>
            <person name="Pallen M.J."/>
        </authorList>
    </citation>
    <scope>NUCLEOTIDE SEQUENCE</scope>
    <source>
        <strain evidence="7">ChiHjej13B12-24818</strain>
    </source>
</reference>
<keyword evidence="3 6" id="KW-0812">Transmembrane</keyword>
<comment type="caution">
    <text evidence="7">The sequence shown here is derived from an EMBL/GenBank/DDBJ whole genome shotgun (WGS) entry which is preliminary data.</text>
</comment>
<feature type="transmembrane region" description="Helical" evidence="6">
    <location>
        <begin position="132"/>
        <end position="153"/>
    </location>
</feature>
<evidence type="ECO:0000256" key="1">
    <source>
        <dbReference type="ARBA" id="ARBA00004651"/>
    </source>
</evidence>
<feature type="transmembrane region" description="Helical" evidence="6">
    <location>
        <begin position="159"/>
        <end position="178"/>
    </location>
</feature>
<feature type="transmembrane region" description="Helical" evidence="6">
    <location>
        <begin position="70"/>
        <end position="92"/>
    </location>
</feature>
<keyword evidence="2" id="KW-1003">Cell membrane</keyword>
<evidence type="ECO:0008006" key="9">
    <source>
        <dbReference type="Google" id="ProtNLM"/>
    </source>
</evidence>
<keyword evidence="5 6" id="KW-0472">Membrane</keyword>
<evidence type="ECO:0000256" key="2">
    <source>
        <dbReference type="ARBA" id="ARBA00022475"/>
    </source>
</evidence>
<name>A0A9D2LE04_9MICO</name>
<gene>
    <name evidence="7" type="ORF">H9786_09710</name>
</gene>
<dbReference type="InterPro" id="IPR050833">
    <property type="entry name" value="Poly_Biosynth_Transport"/>
</dbReference>
<dbReference type="AlphaFoldDB" id="A0A9D2LE04"/>
<dbReference type="PANTHER" id="PTHR30250">
    <property type="entry name" value="PST FAMILY PREDICTED COLANIC ACID TRANSPORTER"/>
    <property type="match status" value="1"/>
</dbReference>